<feature type="domain" description="Ion transport" evidence="13">
    <location>
        <begin position="68"/>
        <end position="301"/>
    </location>
</feature>
<dbReference type="InterPro" id="IPR028325">
    <property type="entry name" value="VG_K_chnl"/>
</dbReference>
<dbReference type="GeneID" id="14904585"/>
<proteinExistence type="predicted"/>
<feature type="transmembrane region" description="Helical" evidence="12">
    <location>
        <begin position="152"/>
        <end position="169"/>
    </location>
</feature>
<keyword evidence="5" id="KW-0631">Potassium channel</keyword>
<dbReference type="SUPFAM" id="SSF81324">
    <property type="entry name" value="Voltage-gated potassium channels"/>
    <property type="match status" value="1"/>
</dbReference>
<feature type="transmembrane region" description="Helical" evidence="12">
    <location>
        <begin position="220"/>
        <end position="242"/>
    </location>
</feature>
<dbReference type="OMA" id="IWVTANS"/>
<evidence type="ECO:0000256" key="4">
    <source>
        <dbReference type="ARBA" id="ARBA00022692"/>
    </source>
</evidence>
<keyword evidence="2" id="KW-0813">Transport</keyword>
<evidence type="ECO:0000256" key="1">
    <source>
        <dbReference type="ARBA" id="ARBA00004141"/>
    </source>
</evidence>
<evidence type="ECO:0000313" key="15">
    <source>
        <dbReference type="Proteomes" id="UP000008983"/>
    </source>
</evidence>
<evidence type="ECO:0000256" key="12">
    <source>
        <dbReference type="SAM" id="Phobius"/>
    </source>
</evidence>
<dbReference type="PRINTS" id="PR00169">
    <property type="entry name" value="KCHANNEL"/>
</dbReference>
<dbReference type="Pfam" id="PF00520">
    <property type="entry name" value="Ion_trans"/>
    <property type="match status" value="1"/>
</dbReference>
<comment type="subcellular location">
    <subcellularLocation>
        <location evidence="1">Membrane</location>
        <topology evidence="1">Multi-pass membrane protein</topology>
    </subcellularLocation>
</comment>
<accession>G0R205</accession>
<keyword evidence="6" id="KW-0851">Voltage-gated channel</keyword>
<dbReference type="Gene3D" id="1.10.287.70">
    <property type="match status" value="1"/>
</dbReference>
<protein>
    <recommendedName>
        <fullName evidence="13">Ion transport domain-containing protein</fullName>
    </recommendedName>
</protein>
<evidence type="ECO:0000256" key="3">
    <source>
        <dbReference type="ARBA" id="ARBA00022538"/>
    </source>
</evidence>
<dbReference type="InterPro" id="IPR027359">
    <property type="entry name" value="Volt_channel_dom_sf"/>
</dbReference>
<evidence type="ECO:0000256" key="7">
    <source>
        <dbReference type="ARBA" id="ARBA00022958"/>
    </source>
</evidence>
<dbReference type="RefSeq" id="XP_004029740.1">
    <property type="nucleotide sequence ID" value="XM_004029692.1"/>
</dbReference>
<dbReference type="GO" id="GO:0005249">
    <property type="term" value="F:voltage-gated potassium channel activity"/>
    <property type="evidence" value="ECO:0007669"/>
    <property type="project" value="InterPro"/>
</dbReference>
<name>G0R205_ICHMU</name>
<keyword evidence="10 12" id="KW-0472">Membrane</keyword>
<dbReference type="GO" id="GO:0001508">
    <property type="term" value="P:action potential"/>
    <property type="evidence" value="ECO:0007669"/>
    <property type="project" value="TreeGrafter"/>
</dbReference>
<evidence type="ECO:0000256" key="5">
    <source>
        <dbReference type="ARBA" id="ARBA00022826"/>
    </source>
</evidence>
<feature type="transmembrane region" description="Helical" evidence="12">
    <location>
        <begin position="120"/>
        <end position="140"/>
    </location>
</feature>
<keyword evidence="9" id="KW-0406">Ion transport</keyword>
<evidence type="ECO:0000256" key="9">
    <source>
        <dbReference type="ARBA" id="ARBA00023065"/>
    </source>
</evidence>
<keyword evidence="15" id="KW-1185">Reference proteome</keyword>
<evidence type="ECO:0000259" key="13">
    <source>
        <dbReference type="Pfam" id="PF00520"/>
    </source>
</evidence>
<dbReference type="OrthoDB" id="433309at2759"/>
<evidence type="ECO:0000256" key="6">
    <source>
        <dbReference type="ARBA" id="ARBA00022882"/>
    </source>
</evidence>
<dbReference type="eggNOG" id="KOG1545">
    <property type="taxonomic scope" value="Eukaryota"/>
</dbReference>
<evidence type="ECO:0000256" key="2">
    <source>
        <dbReference type="ARBA" id="ARBA00022448"/>
    </source>
</evidence>
<organism evidence="14 15">
    <name type="scientific">Ichthyophthirius multifiliis</name>
    <name type="common">White spot disease agent</name>
    <name type="synonym">Ich</name>
    <dbReference type="NCBI Taxonomy" id="5932"/>
    <lineage>
        <taxon>Eukaryota</taxon>
        <taxon>Sar</taxon>
        <taxon>Alveolata</taxon>
        <taxon>Ciliophora</taxon>
        <taxon>Intramacronucleata</taxon>
        <taxon>Oligohymenophorea</taxon>
        <taxon>Hymenostomatida</taxon>
        <taxon>Ophryoglenina</taxon>
        <taxon>Ichthyophthirius</taxon>
    </lineage>
</organism>
<evidence type="ECO:0000313" key="14">
    <source>
        <dbReference type="EMBL" id="EGR28504.1"/>
    </source>
</evidence>
<keyword evidence="3" id="KW-0633">Potassium transport</keyword>
<keyword evidence="4 12" id="KW-0812">Transmembrane</keyword>
<evidence type="ECO:0000256" key="11">
    <source>
        <dbReference type="ARBA" id="ARBA00023303"/>
    </source>
</evidence>
<dbReference type="InParanoid" id="G0R205"/>
<dbReference type="InterPro" id="IPR005821">
    <property type="entry name" value="Ion_trans_dom"/>
</dbReference>
<feature type="transmembrane region" description="Helical" evidence="12">
    <location>
        <begin position="72"/>
        <end position="92"/>
    </location>
</feature>
<keyword evidence="11" id="KW-0407">Ion channel</keyword>
<gene>
    <name evidence="14" type="ORF">IMG5_173950</name>
</gene>
<dbReference type="STRING" id="857967.G0R205"/>
<reference evidence="14 15" key="1">
    <citation type="submission" date="2011-07" db="EMBL/GenBank/DDBJ databases">
        <authorList>
            <person name="Coyne R."/>
            <person name="Brami D."/>
            <person name="Johnson J."/>
            <person name="Hostetler J."/>
            <person name="Hannick L."/>
            <person name="Clark T."/>
            <person name="Cassidy-Hanley D."/>
            <person name="Inman J."/>
        </authorList>
    </citation>
    <scope>NUCLEOTIDE SEQUENCE [LARGE SCALE GENOMIC DNA]</scope>
    <source>
        <strain evidence="14 15">G5</strain>
    </source>
</reference>
<dbReference type="PANTHER" id="PTHR11537:SF254">
    <property type="entry name" value="POTASSIUM VOLTAGE-GATED CHANNEL PROTEIN SHAB"/>
    <property type="match status" value="1"/>
</dbReference>
<dbReference type="AlphaFoldDB" id="G0R205"/>
<keyword evidence="7" id="KW-0630">Potassium</keyword>
<feature type="transmembrane region" description="Helical" evidence="12">
    <location>
        <begin position="288"/>
        <end position="306"/>
    </location>
</feature>
<evidence type="ECO:0000256" key="10">
    <source>
        <dbReference type="ARBA" id="ARBA00023136"/>
    </source>
</evidence>
<sequence>MAPSCYDNNAKVLNQNINCQINIQRKTSITPTNKIKSFFFKQTINKILIIRKQIFLILEDPQNSLVAKIIQFYIQFCVLMSILLLIADSIYYNQNANNSLNYQNSEQFPLYSYFSQYMEYIIFSTFIIEFFIRVCVCTSFGDSLYVYIKQPYNIIDLLSLIPIFLDLILEFSWSSAKYSTSILRAIKTIRLFRIIRIFKFSRYMKGLKTLQKSLKISGRFFKFICFILFIYNLFFGTLVYYLEINSSSFNQDNPNQIKNIHESMWLVLVTMTTVGYGDFIPQSIQAKILISFISLISNSLVLGYIFSQNYEYQKIKKNSNSHRKS</sequence>
<dbReference type="Proteomes" id="UP000008983">
    <property type="component" value="Unassembled WGS sequence"/>
</dbReference>
<keyword evidence="8 12" id="KW-1133">Transmembrane helix</keyword>
<dbReference type="Gene3D" id="1.20.120.350">
    <property type="entry name" value="Voltage-gated potassium channels. Chain C"/>
    <property type="match status" value="1"/>
</dbReference>
<dbReference type="GO" id="GO:0008076">
    <property type="term" value="C:voltage-gated potassium channel complex"/>
    <property type="evidence" value="ECO:0007669"/>
    <property type="project" value="InterPro"/>
</dbReference>
<dbReference type="EMBL" id="GL984235">
    <property type="protein sequence ID" value="EGR28504.1"/>
    <property type="molecule type" value="Genomic_DNA"/>
</dbReference>
<evidence type="ECO:0000256" key="8">
    <source>
        <dbReference type="ARBA" id="ARBA00022989"/>
    </source>
</evidence>
<dbReference type="PANTHER" id="PTHR11537">
    <property type="entry name" value="VOLTAGE-GATED POTASSIUM CHANNEL"/>
    <property type="match status" value="1"/>
</dbReference>